<organism evidence="6 7">
    <name type="scientific">Zalerion maritima</name>
    <dbReference type="NCBI Taxonomy" id="339359"/>
    <lineage>
        <taxon>Eukaryota</taxon>
        <taxon>Fungi</taxon>
        <taxon>Dikarya</taxon>
        <taxon>Ascomycota</taxon>
        <taxon>Pezizomycotina</taxon>
        <taxon>Sordariomycetes</taxon>
        <taxon>Lulworthiomycetidae</taxon>
        <taxon>Lulworthiales</taxon>
        <taxon>Lulworthiaceae</taxon>
        <taxon>Zalerion</taxon>
    </lineage>
</organism>
<evidence type="ECO:0000313" key="6">
    <source>
        <dbReference type="EMBL" id="KAJ2895086.1"/>
    </source>
</evidence>
<dbReference type="AlphaFoldDB" id="A0AAD5RJD4"/>
<dbReference type="CDD" id="cd09019">
    <property type="entry name" value="galactose_mutarotase_like"/>
    <property type="match status" value="1"/>
</dbReference>
<dbReference type="InterPro" id="IPR011013">
    <property type="entry name" value="Gal_mutarotase_sf_dom"/>
</dbReference>
<feature type="signal peptide" evidence="5">
    <location>
        <begin position="1"/>
        <end position="22"/>
    </location>
</feature>
<evidence type="ECO:0000256" key="1">
    <source>
        <dbReference type="ARBA" id="ARBA00006206"/>
    </source>
</evidence>
<dbReference type="Proteomes" id="UP001201980">
    <property type="component" value="Unassembled WGS sequence"/>
</dbReference>
<evidence type="ECO:0000256" key="2">
    <source>
        <dbReference type="ARBA" id="ARBA00023235"/>
    </source>
</evidence>
<feature type="region of interest" description="Disordered" evidence="4">
    <location>
        <begin position="802"/>
        <end position="843"/>
    </location>
</feature>
<evidence type="ECO:0000256" key="4">
    <source>
        <dbReference type="SAM" id="MobiDB-lite"/>
    </source>
</evidence>
<dbReference type="PANTHER" id="PTHR10091:SF6">
    <property type="entry name" value="1-EPIMERASE, PUTATIVE (AFU_ORTHOLOGUE AFUA_3G13240)-RELATED"/>
    <property type="match status" value="1"/>
</dbReference>
<keyword evidence="7" id="KW-1185">Reference proteome</keyword>
<name>A0AAD5RJD4_9PEZI</name>
<gene>
    <name evidence="6" type="ORF">MKZ38_006908</name>
</gene>
<proteinExistence type="inferred from homology"/>
<evidence type="ECO:0000256" key="3">
    <source>
        <dbReference type="ARBA" id="ARBA00023277"/>
    </source>
</evidence>
<keyword evidence="3" id="KW-0119">Carbohydrate metabolism</keyword>
<dbReference type="InterPro" id="IPR008183">
    <property type="entry name" value="Aldose_1/G6P_1-epimerase"/>
</dbReference>
<dbReference type="GO" id="GO:0004034">
    <property type="term" value="F:aldose 1-epimerase activity"/>
    <property type="evidence" value="ECO:0007669"/>
    <property type="project" value="TreeGrafter"/>
</dbReference>
<dbReference type="GO" id="GO:0033499">
    <property type="term" value="P:galactose catabolic process via UDP-galactose, Leloir pathway"/>
    <property type="evidence" value="ECO:0007669"/>
    <property type="project" value="TreeGrafter"/>
</dbReference>
<dbReference type="SUPFAM" id="SSF74650">
    <property type="entry name" value="Galactose mutarotase-like"/>
    <property type="match status" value="1"/>
</dbReference>
<keyword evidence="5" id="KW-0732">Signal</keyword>
<dbReference type="InterPro" id="IPR014718">
    <property type="entry name" value="GH-type_carb-bd"/>
</dbReference>
<comment type="caution">
    <text evidence="6">The sequence shown here is derived from an EMBL/GenBank/DDBJ whole genome shotgun (WGS) entry which is preliminary data.</text>
</comment>
<evidence type="ECO:0000313" key="7">
    <source>
        <dbReference type="Proteomes" id="UP001201980"/>
    </source>
</evidence>
<dbReference type="PANTHER" id="PTHR10091">
    <property type="entry name" value="ALDOSE-1-EPIMERASE"/>
    <property type="match status" value="1"/>
</dbReference>
<dbReference type="FunFam" id="2.70.98.10:FF:000014">
    <property type="entry name" value="Aldose 1-epimerase, putative"/>
    <property type="match status" value="1"/>
</dbReference>
<sequence length="1006" mass="113091">MTIKSALLYLCALALPSASTHPSGHYGSGTGSGSGDVIGPDSNGKYWVYGNGIKASFIEYGASVSNLYIADKTGVERDIVAGFDNATYYGIDSVHPHFGGVPGRYANRIKNSTFEIDGEVYNITPNDNPTEESPDGADTLHGGSDGWDYRNFTVVAHTNSSITFSIVDPDGKEGFPGEVVSYITYTLGHMRWDFEMTAFATTKKTPIMLTSHAYWNLDGFQNTETSLIFNHSLHMPYSGMRVGVDNILIPTGELLPNYKGGVNDFYSESKEIGSSFGDPDLQNNCGWECTGYDNCYVANRLGQYDWEVDGYIASISSPWSGIKLDIFSDQEAFQFYSCNFQDGTMPLKETQGFFGDDAPFPRTIPQYGCFVVEVQDYIDGINQPAWQRESKQIFGPGDGPYVLKASYRFSIEDFNGQGHGSEVLECGVTAAIMHCIMHARRGKADLGPEPRDLQNEPRAFRQGLCSPQAKTLQALQVIAGKDDADPFPLYICRECISVSDQLLALLAKLENQSKSRVRWNLKTAYVRLNVMPDIAKLRRRMESLSDKLSKHQHRYETLGHPLWPVFHAHIAHDPELMIHVANFSEQLDRVETMVNATAAMAKDIHTIVATYSHTPRELGYPWETGDSKDHVGLDDGHGGSFCFPLELCSTPEVLSQPAPIPPRFRDVLLLLKYTDKDGTKLPGFEEFKEHNFELLTWDDEQPIQEPAERWNDIFTPGSMIKVSWVKDHFSVSLAVRGRKCPRCGKRYSEPKVARQSKWEFDTCKSCGLNVRTMNPMSSVLINESPSVFEFFNKDEYWVQRRASTAKKPRPSTKSFPCQGLAQPGEKAGRQENSPGTLDTPPLDIKDDPYFKDWEGYDVFRYIAWCWLQQTVEKLGRQGIVDSKMIKEEEWSRILQAVDKVGDSKLVELTERYGKEHKQAYEMWNSRLKPRRVSSESKSISKPEEVDREDINKLFRELDEEALDVLRGKWDGVPISDRLSLLGAARRASKRSTDAANALEALRLLVV</sequence>
<protein>
    <submittedName>
        <fullName evidence="6">Aldose 1-epimerase protein</fullName>
    </submittedName>
</protein>
<dbReference type="Gene3D" id="2.70.98.10">
    <property type="match status" value="1"/>
</dbReference>
<dbReference type="InterPro" id="IPR047215">
    <property type="entry name" value="Galactose_mutarotase-like"/>
</dbReference>
<dbReference type="Pfam" id="PF01263">
    <property type="entry name" value="Aldose_epim"/>
    <property type="match status" value="1"/>
</dbReference>
<accession>A0AAD5RJD4</accession>
<dbReference type="EMBL" id="JAKWBI020000429">
    <property type="protein sequence ID" value="KAJ2895086.1"/>
    <property type="molecule type" value="Genomic_DNA"/>
</dbReference>
<reference evidence="6" key="1">
    <citation type="submission" date="2022-07" db="EMBL/GenBank/DDBJ databases">
        <title>Draft genome sequence of Zalerion maritima ATCC 34329, a (micro)plastics degrading marine fungus.</title>
        <authorList>
            <person name="Paco A."/>
            <person name="Goncalves M.F.M."/>
            <person name="Rocha-Santos T.A.P."/>
            <person name="Alves A."/>
        </authorList>
    </citation>
    <scope>NUCLEOTIDE SEQUENCE</scope>
    <source>
        <strain evidence="6">ATCC 34329</strain>
    </source>
</reference>
<keyword evidence="2" id="KW-0413">Isomerase</keyword>
<feature type="chain" id="PRO_5042266611" evidence="5">
    <location>
        <begin position="23"/>
        <end position="1006"/>
    </location>
</feature>
<dbReference type="GO" id="GO:0006006">
    <property type="term" value="P:glucose metabolic process"/>
    <property type="evidence" value="ECO:0007669"/>
    <property type="project" value="TreeGrafter"/>
</dbReference>
<evidence type="ECO:0000256" key="5">
    <source>
        <dbReference type="SAM" id="SignalP"/>
    </source>
</evidence>
<dbReference type="GO" id="GO:0030246">
    <property type="term" value="F:carbohydrate binding"/>
    <property type="evidence" value="ECO:0007669"/>
    <property type="project" value="InterPro"/>
</dbReference>
<comment type="similarity">
    <text evidence="1">Belongs to the aldose epimerase family.</text>
</comment>